<name>A0ABW2T122_9ACTN</name>
<dbReference type="Pfam" id="PF04149">
    <property type="entry name" value="DUF397"/>
    <property type="match status" value="1"/>
</dbReference>
<gene>
    <name evidence="2" type="ORF">ACFQVD_16360</name>
</gene>
<dbReference type="Proteomes" id="UP001596514">
    <property type="component" value="Unassembled WGS sequence"/>
</dbReference>
<evidence type="ECO:0000313" key="2">
    <source>
        <dbReference type="EMBL" id="MFC7601667.1"/>
    </source>
</evidence>
<keyword evidence="3" id="KW-1185">Reference proteome</keyword>
<dbReference type="InterPro" id="IPR007278">
    <property type="entry name" value="DUF397"/>
</dbReference>
<protein>
    <submittedName>
        <fullName evidence="2">DUF397 domain-containing protein</fullName>
    </submittedName>
</protein>
<proteinExistence type="predicted"/>
<sequence>MEATDLTGLDLSKATWKKSSLSGESGGNCVEVAPLPRAIAIRDSKNPTAPALTFTPTEWHTFLTAVKSGHFD</sequence>
<comment type="caution">
    <text evidence="2">The sequence shown here is derived from an EMBL/GenBank/DDBJ whole genome shotgun (WGS) entry which is preliminary data.</text>
</comment>
<dbReference type="RefSeq" id="WP_343968787.1">
    <property type="nucleotide sequence ID" value="NZ_BAAAGK010000067.1"/>
</dbReference>
<evidence type="ECO:0000313" key="3">
    <source>
        <dbReference type="Proteomes" id="UP001596514"/>
    </source>
</evidence>
<dbReference type="EMBL" id="JBHTEE010000001">
    <property type="protein sequence ID" value="MFC7601667.1"/>
    <property type="molecule type" value="Genomic_DNA"/>
</dbReference>
<feature type="domain" description="DUF397" evidence="1">
    <location>
        <begin position="14"/>
        <end position="67"/>
    </location>
</feature>
<accession>A0ABW2T122</accession>
<organism evidence="2 3">
    <name type="scientific">Streptosporangium amethystogenes subsp. fukuiense</name>
    <dbReference type="NCBI Taxonomy" id="698418"/>
    <lineage>
        <taxon>Bacteria</taxon>
        <taxon>Bacillati</taxon>
        <taxon>Actinomycetota</taxon>
        <taxon>Actinomycetes</taxon>
        <taxon>Streptosporangiales</taxon>
        <taxon>Streptosporangiaceae</taxon>
        <taxon>Streptosporangium</taxon>
    </lineage>
</organism>
<evidence type="ECO:0000259" key="1">
    <source>
        <dbReference type="Pfam" id="PF04149"/>
    </source>
</evidence>
<reference evidence="3" key="1">
    <citation type="journal article" date="2019" name="Int. J. Syst. Evol. Microbiol.">
        <title>The Global Catalogue of Microorganisms (GCM) 10K type strain sequencing project: providing services to taxonomists for standard genome sequencing and annotation.</title>
        <authorList>
            <consortium name="The Broad Institute Genomics Platform"/>
            <consortium name="The Broad Institute Genome Sequencing Center for Infectious Disease"/>
            <person name="Wu L."/>
            <person name="Ma J."/>
        </authorList>
    </citation>
    <scope>NUCLEOTIDE SEQUENCE [LARGE SCALE GENOMIC DNA]</scope>
    <source>
        <strain evidence="3">JCM 10083</strain>
    </source>
</reference>